<evidence type="ECO:0000313" key="2">
    <source>
        <dbReference type="Proteomes" id="UP000053144"/>
    </source>
</evidence>
<dbReference type="Gramene" id="KOM49164">
    <property type="protein sequence ID" value="KOM49164"/>
    <property type="gene ID" value="LR48_Vigan07g286800"/>
</dbReference>
<proteinExistence type="predicted"/>
<gene>
    <name evidence="1" type="ORF">LR48_Vigan07g286800</name>
</gene>
<accession>A0A0L9V335</accession>
<reference evidence="2" key="1">
    <citation type="journal article" date="2015" name="Proc. Natl. Acad. Sci. U.S.A.">
        <title>Genome sequencing of adzuki bean (Vigna angularis) provides insight into high starch and low fat accumulation and domestication.</title>
        <authorList>
            <person name="Yang K."/>
            <person name="Tian Z."/>
            <person name="Chen C."/>
            <person name="Luo L."/>
            <person name="Zhao B."/>
            <person name="Wang Z."/>
            <person name="Yu L."/>
            <person name="Li Y."/>
            <person name="Sun Y."/>
            <person name="Li W."/>
            <person name="Chen Y."/>
            <person name="Li Y."/>
            <person name="Zhang Y."/>
            <person name="Ai D."/>
            <person name="Zhao J."/>
            <person name="Shang C."/>
            <person name="Ma Y."/>
            <person name="Wu B."/>
            <person name="Wang M."/>
            <person name="Gao L."/>
            <person name="Sun D."/>
            <person name="Zhang P."/>
            <person name="Guo F."/>
            <person name="Wang W."/>
            <person name="Li Y."/>
            <person name="Wang J."/>
            <person name="Varshney R.K."/>
            <person name="Wang J."/>
            <person name="Ling H.Q."/>
            <person name="Wan P."/>
        </authorList>
    </citation>
    <scope>NUCLEOTIDE SEQUENCE</scope>
    <source>
        <strain evidence="2">cv. Jingnong 6</strain>
    </source>
</reference>
<evidence type="ECO:0000313" key="1">
    <source>
        <dbReference type="EMBL" id="KOM49164.1"/>
    </source>
</evidence>
<organism evidence="1 2">
    <name type="scientific">Phaseolus angularis</name>
    <name type="common">Azuki bean</name>
    <name type="synonym">Vigna angularis</name>
    <dbReference type="NCBI Taxonomy" id="3914"/>
    <lineage>
        <taxon>Eukaryota</taxon>
        <taxon>Viridiplantae</taxon>
        <taxon>Streptophyta</taxon>
        <taxon>Embryophyta</taxon>
        <taxon>Tracheophyta</taxon>
        <taxon>Spermatophyta</taxon>
        <taxon>Magnoliopsida</taxon>
        <taxon>eudicotyledons</taxon>
        <taxon>Gunneridae</taxon>
        <taxon>Pentapetalae</taxon>
        <taxon>rosids</taxon>
        <taxon>fabids</taxon>
        <taxon>Fabales</taxon>
        <taxon>Fabaceae</taxon>
        <taxon>Papilionoideae</taxon>
        <taxon>50 kb inversion clade</taxon>
        <taxon>NPAAA clade</taxon>
        <taxon>indigoferoid/millettioid clade</taxon>
        <taxon>Phaseoleae</taxon>
        <taxon>Vigna</taxon>
    </lineage>
</organism>
<dbReference type="Proteomes" id="UP000053144">
    <property type="component" value="Chromosome 7"/>
</dbReference>
<dbReference type="AlphaFoldDB" id="A0A0L9V335"/>
<sequence length="105" mass="12125">MYHVFGNSFPQVIYMLFGFSINRESKKGLDWRTHIKECMITDRVRSIIVVVPTMNLSMKCLRVLFSPYSMYFQAINVVGTILPFTKALNMAINMSIESTEYGDNI</sequence>
<protein>
    <submittedName>
        <fullName evidence="1">Uncharacterized protein</fullName>
    </submittedName>
</protein>
<name>A0A0L9V335_PHAAN</name>
<dbReference type="EMBL" id="CM003377">
    <property type="protein sequence ID" value="KOM49164.1"/>
    <property type="molecule type" value="Genomic_DNA"/>
</dbReference>